<evidence type="ECO:0000313" key="3">
    <source>
        <dbReference type="Proteomes" id="UP000267029"/>
    </source>
</evidence>
<dbReference type="EMBL" id="UXSR01000911">
    <property type="protein sequence ID" value="VDD77659.1"/>
    <property type="molecule type" value="Genomic_DNA"/>
</dbReference>
<organism evidence="2 3">
    <name type="scientific">Mesocestoides corti</name>
    <name type="common">Flatworm</name>
    <dbReference type="NCBI Taxonomy" id="53468"/>
    <lineage>
        <taxon>Eukaryota</taxon>
        <taxon>Metazoa</taxon>
        <taxon>Spiralia</taxon>
        <taxon>Lophotrochozoa</taxon>
        <taxon>Platyhelminthes</taxon>
        <taxon>Cestoda</taxon>
        <taxon>Eucestoda</taxon>
        <taxon>Cyclophyllidea</taxon>
        <taxon>Mesocestoididae</taxon>
        <taxon>Mesocestoides</taxon>
    </lineage>
</organism>
<feature type="region of interest" description="Disordered" evidence="1">
    <location>
        <begin position="22"/>
        <end position="87"/>
    </location>
</feature>
<protein>
    <submittedName>
        <fullName evidence="4">Amyloid beta precursor protein binding family B member 1</fullName>
    </submittedName>
</protein>
<reference evidence="4" key="2">
    <citation type="submission" date="2019-11" db="UniProtKB">
        <authorList>
            <consortium name="WormBaseParasite"/>
        </authorList>
    </citation>
    <scope>IDENTIFICATION</scope>
</reference>
<dbReference type="AlphaFoldDB" id="A0A0R3U9R3"/>
<evidence type="ECO:0000256" key="1">
    <source>
        <dbReference type="SAM" id="MobiDB-lite"/>
    </source>
</evidence>
<keyword evidence="3" id="KW-1185">Reference proteome</keyword>
<sequence length="87" mass="9550">MSEEDVLAMVLEQSRSDYVNSLRAAASKSPQSPFYREEREEEGDLSPGPVHDPQSQPTAQSYFRGQLDANEATSPGQQCEREEGGGC</sequence>
<evidence type="ECO:0000313" key="2">
    <source>
        <dbReference type="EMBL" id="VDD77659.1"/>
    </source>
</evidence>
<dbReference type="Proteomes" id="UP000267029">
    <property type="component" value="Unassembled WGS sequence"/>
</dbReference>
<gene>
    <name evidence="2" type="ORF">MCOS_LOCUS3662</name>
</gene>
<feature type="compositionally biased region" description="Polar residues" evidence="1">
    <location>
        <begin position="53"/>
        <end position="63"/>
    </location>
</feature>
<accession>A0A0R3U9R3</accession>
<proteinExistence type="predicted"/>
<reference evidence="2 3" key="1">
    <citation type="submission" date="2018-10" db="EMBL/GenBank/DDBJ databases">
        <authorList>
            <consortium name="Pathogen Informatics"/>
        </authorList>
    </citation>
    <scope>NUCLEOTIDE SEQUENCE [LARGE SCALE GENOMIC DNA]</scope>
</reference>
<evidence type="ECO:0000313" key="4">
    <source>
        <dbReference type="WBParaSite" id="MCU_011415-RA"/>
    </source>
</evidence>
<dbReference type="WBParaSite" id="MCU_011415-RA">
    <property type="protein sequence ID" value="MCU_011415-RA"/>
    <property type="gene ID" value="MCU_011415"/>
</dbReference>
<name>A0A0R3U9R3_MESCO</name>